<proteinExistence type="predicted"/>
<reference evidence="1 2" key="1">
    <citation type="journal article" date="2017" name="Front. Microbiol.">
        <title>Genomics reveals a unique clone of Burkholderia cenocepacia harbouring an actively excising novel genomic island.</title>
        <authorList>
            <person name="Patil P."/>
            <person name="Mali S."/>
            <person name="Midha S."/>
            <person name="Gautam V."/>
            <person name="Dash L."/>
            <person name="Kumar S."/>
            <person name="Shastri J."/>
            <person name="Singhal L."/>
            <person name="Patil P.B."/>
        </authorList>
    </citation>
    <scope>NUCLEOTIDE SEQUENCE [LARGE SCALE GENOMIC DNA]</scope>
    <source>
        <strain evidence="1 2">BC-19</strain>
    </source>
</reference>
<reference evidence="1 2" key="2">
    <citation type="journal article" date="2017" name="Front. Microbiol.">
        <title>Genomics Reveals a Unique Clone of Burkholderia cenocepacia Harboring an Actively Excising Novel Genomic Island.</title>
        <authorList>
            <person name="Patil P.P."/>
            <person name="Mali S."/>
            <person name="Midha S."/>
            <person name="Gautam V."/>
            <person name="Dash L."/>
            <person name="Kumar S."/>
            <person name="Shastri J."/>
            <person name="Singhal L."/>
            <person name="Patil P.B."/>
        </authorList>
    </citation>
    <scope>NUCLEOTIDE SEQUENCE [LARGE SCALE GENOMIC DNA]</scope>
    <source>
        <strain evidence="1 2">BC-19</strain>
    </source>
</reference>
<organism evidence="1 2">
    <name type="scientific">Burkholderia cenocepacia</name>
    <dbReference type="NCBI Taxonomy" id="95486"/>
    <lineage>
        <taxon>Bacteria</taxon>
        <taxon>Pseudomonadati</taxon>
        <taxon>Pseudomonadota</taxon>
        <taxon>Betaproteobacteria</taxon>
        <taxon>Burkholderiales</taxon>
        <taxon>Burkholderiaceae</taxon>
        <taxon>Burkholderia</taxon>
        <taxon>Burkholderia cepacia complex</taxon>
    </lineage>
</organism>
<dbReference type="RefSeq" id="WP_143262404.1">
    <property type="nucleotide sequence ID" value="NZ_JYMX02000008.1"/>
</dbReference>
<accession>A0ABD4UCM5</accession>
<evidence type="ECO:0000313" key="2">
    <source>
        <dbReference type="Proteomes" id="UP000191686"/>
    </source>
</evidence>
<sequence>MDIEQIIKNWPEEVNDSGRKVCPEWHYTITHNKDGKTNQFSFYFGIYSIDEVICATRFVEQLVATNDGSFHFSLLHRVAGYREFWATQRRFVIDEEILLKGCVAGLSPEGGWLPTEYHNEIYLPKALSDALMFNKNFWLECAKRRRASYDDEDTPEFLLYSDFSAIPEDMKEFNFFKELLSIEPYNFPSIYKQMIDPFEKGALINHLFDVLSTASDSIRDYDFYHYLPMENRLSVAYERTKIYPSYTKCFGATLRKKLGGTSIEEYVERMSLKKKLSKNLPKHQSKPKRQKI</sequence>
<evidence type="ECO:0000313" key="1">
    <source>
        <dbReference type="EMBL" id="MCW3712105.1"/>
    </source>
</evidence>
<dbReference type="AlphaFoldDB" id="A0ABD4UCM5"/>
<comment type="caution">
    <text evidence="1">The sequence shown here is derived from an EMBL/GenBank/DDBJ whole genome shotgun (WGS) entry which is preliminary data.</text>
</comment>
<gene>
    <name evidence="1" type="ORF">UE95_012485</name>
</gene>
<dbReference type="EMBL" id="JYMX02000008">
    <property type="protein sequence ID" value="MCW3712105.1"/>
    <property type="molecule type" value="Genomic_DNA"/>
</dbReference>
<protein>
    <submittedName>
        <fullName evidence="1">Uncharacterized protein</fullName>
    </submittedName>
</protein>
<name>A0ABD4UCM5_9BURK</name>
<dbReference type="Proteomes" id="UP000191686">
    <property type="component" value="Unassembled WGS sequence"/>
</dbReference>